<dbReference type="Pfam" id="PF13460">
    <property type="entry name" value="NAD_binding_10"/>
    <property type="match status" value="1"/>
</dbReference>
<sequence>MPDTTNPTNSPCSPSILVTGATGNLGREIVGRLQAHGARVRCLARDQADPHPGVEWVVGDLTDASTVREALVGIDAVFLIWPLLDSAVASDLIAELTTAAPRVVYLSSTAVDDQAARQSDPIVQVHADMEALLADLQPVVLRSETLASNTRGWVQQVRAGDVVAGPEAARTAVVDERDVADAAVAVLLAHHDQLDHGPYVLTGPEVLSRADQVAHLGAALRRDLRFQALPTDLARSRMLADGRPEPLVEALIAASVWRPESHRITDHVERLAGHPAGTFARWAIDHASEFI</sequence>
<dbReference type="KEGG" id="stac:ABII15_02610"/>
<dbReference type="InterPro" id="IPR051604">
    <property type="entry name" value="Ergot_Alk_Oxidoreductase"/>
</dbReference>
<dbReference type="PANTHER" id="PTHR43162:SF1">
    <property type="entry name" value="PRESTALK A DIFFERENTIATION PROTEIN A"/>
    <property type="match status" value="1"/>
</dbReference>
<evidence type="ECO:0000259" key="1">
    <source>
        <dbReference type="Pfam" id="PF13460"/>
    </source>
</evidence>
<gene>
    <name evidence="2" type="ORF">ABII15_02610</name>
</gene>
<dbReference type="RefSeq" id="WP_353940603.1">
    <property type="nucleotide sequence ID" value="NZ_CP159534.1"/>
</dbReference>
<dbReference type="PANTHER" id="PTHR43162">
    <property type="match status" value="1"/>
</dbReference>
<dbReference type="InterPro" id="IPR016040">
    <property type="entry name" value="NAD(P)-bd_dom"/>
</dbReference>
<organism evidence="2">
    <name type="scientific">Streptomyces tabacisoli</name>
    <dbReference type="NCBI Taxonomy" id="3156398"/>
    <lineage>
        <taxon>Bacteria</taxon>
        <taxon>Bacillati</taxon>
        <taxon>Actinomycetota</taxon>
        <taxon>Actinomycetes</taxon>
        <taxon>Kitasatosporales</taxon>
        <taxon>Streptomycetaceae</taxon>
        <taxon>Streptomyces</taxon>
    </lineage>
</organism>
<dbReference type="Gene3D" id="3.40.50.720">
    <property type="entry name" value="NAD(P)-binding Rossmann-like Domain"/>
    <property type="match status" value="1"/>
</dbReference>
<dbReference type="Gene3D" id="3.90.25.10">
    <property type="entry name" value="UDP-galactose 4-epimerase, domain 1"/>
    <property type="match status" value="1"/>
</dbReference>
<dbReference type="AlphaFoldDB" id="A0AAU8IKX8"/>
<accession>A0AAU8IKX8</accession>
<feature type="domain" description="NAD(P)-binding" evidence="1">
    <location>
        <begin position="20"/>
        <end position="187"/>
    </location>
</feature>
<protein>
    <submittedName>
        <fullName evidence="2">NAD(P)H-binding protein</fullName>
    </submittedName>
</protein>
<dbReference type="SUPFAM" id="SSF51735">
    <property type="entry name" value="NAD(P)-binding Rossmann-fold domains"/>
    <property type="match status" value="1"/>
</dbReference>
<dbReference type="InterPro" id="IPR036291">
    <property type="entry name" value="NAD(P)-bd_dom_sf"/>
</dbReference>
<proteinExistence type="predicted"/>
<dbReference type="EMBL" id="CP159534">
    <property type="protein sequence ID" value="XCJ68921.1"/>
    <property type="molecule type" value="Genomic_DNA"/>
</dbReference>
<reference evidence="2" key="1">
    <citation type="submission" date="2024-06" db="EMBL/GenBank/DDBJ databases">
        <title>Streptomyces sp. strain HUAS MG91 genome sequences.</title>
        <authorList>
            <person name="Mo P."/>
        </authorList>
    </citation>
    <scope>NUCLEOTIDE SEQUENCE</scope>
    <source>
        <strain evidence="2">HUAS MG91</strain>
    </source>
</reference>
<name>A0AAU8IKX8_9ACTN</name>
<evidence type="ECO:0000313" key="2">
    <source>
        <dbReference type="EMBL" id="XCJ68921.1"/>
    </source>
</evidence>